<feature type="compositionally biased region" description="Basic and acidic residues" evidence="1">
    <location>
        <begin position="20"/>
        <end position="37"/>
    </location>
</feature>
<evidence type="ECO:0000256" key="1">
    <source>
        <dbReference type="SAM" id="MobiDB-lite"/>
    </source>
</evidence>
<dbReference type="EMBL" id="QPKB01000001">
    <property type="protein sequence ID" value="RWR74125.1"/>
    <property type="molecule type" value="Genomic_DNA"/>
</dbReference>
<feature type="region of interest" description="Disordered" evidence="1">
    <location>
        <begin position="1"/>
        <end position="49"/>
    </location>
</feature>
<evidence type="ECO:0000313" key="3">
    <source>
        <dbReference type="Proteomes" id="UP000283530"/>
    </source>
</evidence>
<organism evidence="2 3">
    <name type="scientific">Cinnamomum micranthum f. kanehirae</name>
    <dbReference type="NCBI Taxonomy" id="337451"/>
    <lineage>
        <taxon>Eukaryota</taxon>
        <taxon>Viridiplantae</taxon>
        <taxon>Streptophyta</taxon>
        <taxon>Embryophyta</taxon>
        <taxon>Tracheophyta</taxon>
        <taxon>Spermatophyta</taxon>
        <taxon>Magnoliopsida</taxon>
        <taxon>Magnoliidae</taxon>
        <taxon>Laurales</taxon>
        <taxon>Lauraceae</taxon>
        <taxon>Cinnamomum</taxon>
    </lineage>
</organism>
<keyword evidence="3" id="KW-1185">Reference proteome</keyword>
<dbReference type="AlphaFoldDB" id="A0A3S3PWF3"/>
<comment type="caution">
    <text evidence="2">The sequence shown here is derived from an EMBL/GenBank/DDBJ whole genome shotgun (WGS) entry which is preliminary data.</text>
</comment>
<name>A0A3S3PWF3_9MAGN</name>
<proteinExistence type="predicted"/>
<accession>A0A3S3PWF3</accession>
<evidence type="ECO:0000313" key="2">
    <source>
        <dbReference type="EMBL" id="RWR74125.1"/>
    </source>
</evidence>
<gene>
    <name evidence="2" type="ORF">CKAN_00244000</name>
</gene>
<protein>
    <submittedName>
        <fullName evidence="2">Uncharacterized protein</fullName>
    </submittedName>
</protein>
<dbReference type="Proteomes" id="UP000283530">
    <property type="component" value="Unassembled WGS sequence"/>
</dbReference>
<reference evidence="2 3" key="1">
    <citation type="journal article" date="2019" name="Nat. Plants">
        <title>Stout camphor tree genome fills gaps in understanding of flowering plant genome evolution.</title>
        <authorList>
            <person name="Chaw S.M."/>
            <person name="Liu Y.C."/>
            <person name="Wu Y.W."/>
            <person name="Wang H.Y."/>
            <person name="Lin C.I."/>
            <person name="Wu C.S."/>
            <person name="Ke H.M."/>
            <person name="Chang L.Y."/>
            <person name="Hsu C.Y."/>
            <person name="Yang H.T."/>
            <person name="Sudianto E."/>
            <person name="Hsu M.H."/>
            <person name="Wu K.P."/>
            <person name="Wang L.N."/>
            <person name="Leebens-Mack J.H."/>
            <person name="Tsai I.J."/>
        </authorList>
    </citation>
    <scope>NUCLEOTIDE SEQUENCE [LARGE SCALE GENOMIC DNA]</scope>
    <source>
        <strain evidence="3">cv. Chaw 1501</strain>
        <tissue evidence="2">Young leaves</tissue>
    </source>
</reference>
<sequence length="116" mass="12523">MGEGRKERKGRGTCTSVGAGEEKKERQKEENGERNKEDEEAVGVQGRSEGGAIGRCVQVVAGVQGENPTPIETGVVEKRSGEEVVAARSSATIITRTGSVGSIQRRWRNLRRGEKD</sequence>